<gene>
    <name evidence="1" type="ORF">BKA07_001350</name>
</gene>
<organism evidence="1 2">
    <name type="scientific">Brevibacterium marinum</name>
    <dbReference type="NCBI Taxonomy" id="418643"/>
    <lineage>
        <taxon>Bacteria</taxon>
        <taxon>Bacillati</taxon>
        <taxon>Actinomycetota</taxon>
        <taxon>Actinomycetes</taxon>
        <taxon>Micrococcales</taxon>
        <taxon>Brevibacteriaceae</taxon>
        <taxon>Brevibacterium</taxon>
    </lineage>
</organism>
<name>A0A846RY04_9MICO</name>
<dbReference type="Proteomes" id="UP000576792">
    <property type="component" value="Unassembled WGS sequence"/>
</dbReference>
<reference evidence="1 2" key="1">
    <citation type="submission" date="2020-03" db="EMBL/GenBank/DDBJ databases">
        <title>Sequencing the genomes of 1000 actinobacteria strains.</title>
        <authorList>
            <person name="Klenk H.-P."/>
        </authorList>
    </citation>
    <scope>NUCLEOTIDE SEQUENCE [LARGE SCALE GENOMIC DNA]</scope>
    <source>
        <strain evidence="1 2">DSM 18964</strain>
    </source>
</reference>
<accession>A0A846RY04</accession>
<dbReference type="AlphaFoldDB" id="A0A846RY04"/>
<proteinExistence type="predicted"/>
<protein>
    <submittedName>
        <fullName evidence="1">Uncharacterized protein</fullName>
    </submittedName>
</protein>
<keyword evidence="2" id="KW-1185">Reference proteome</keyword>
<dbReference type="EMBL" id="JAATJN010000001">
    <property type="protein sequence ID" value="NJC56315.1"/>
    <property type="molecule type" value="Genomic_DNA"/>
</dbReference>
<sequence>MRHDAERPETTHLIADAPVPGHWTQVLAMMRADPFTCLSRAEVVAEATHILVVAPTAEVAHACFTDLLGSSDFLGSAHRLDSDVEDGSEVEDGFIEIITAEAIVPENVPAGTWIFLPHRQDGWTELEATSARVRAMLVKDNAMRAKGEKLTLIEYGVNLWLWAEPPYAGGDPVCHAGELISWESAWTLGDVSGTRSVGNGSTTCPAPGVSARPPIYFGLPTVLRERRWNE</sequence>
<evidence type="ECO:0000313" key="2">
    <source>
        <dbReference type="Proteomes" id="UP000576792"/>
    </source>
</evidence>
<evidence type="ECO:0000313" key="1">
    <source>
        <dbReference type="EMBL" id="NJC56315.1"/>
    </source>
</evidence>
<dbReference type="RefSeq" id="WP_167950207.1">
    <property type="nucleotide sequence ID" value="NZ_BAAAPQ010000026.1"/>
</dbReference>
<comment type="caution">
    <text evidence="1">The sequence shown here is derived from an EMBL/GenBank/DDBJ whole genome shotgun (WGS) entry which is preliminary data.</text>
</comment>